<evidence type="ECO:0000313" key="6">
    <source>
        <dbReference type="EMBL" id="KAK4112618.1"/>
    </source>
</evidence>
<dbReference type="EMBL" id="MU853342">
    <property type="protein sequence ID" value="KAK4112618.1"/>
    <property type="molecule type" value="Genomic_DNA"/>
</dbReference>
<evidence type="ECO:0000256" key="2">
    <source>
        <dbReference type="ARBA" id="ARBA00007528"/>
    </source>
</evidence>
<comment type="function">
    <text evidence="5">Splits internally a 1,3-beta-glucan molecule and transfers the newly generated reducing end (the donor) to the non-reducing end of another 1,3-beta-glucan molecule (the acceptor) forming a 1,3-beta linkage, resulting in the elongation of 1,3-beta-glucan chains in the cell wall.</text>
</comment>
<dbReference type="InterPro" id="IPR017853">
    <property type="entry name" value="GH"/>
</dbReference>
<evidence type="ECO:0000313" key="7">
    <source>
        <dbReference type="Proteomes" id="UP001302812"/>
    </source>
</evidence>
<keyword evidence="4" id="KW-0325">Glycoprotein</keyword>
<dbReference type="SUPFAM" id="SSF51445">
    <property type="entry name" value="(Trans)glycosidases"/>
    <property type="match status" value="1"/>
</dbReference>
<dbReference type="Pfam" id="PF03198">
    <property type="entry name" value="Glyco_hydro_72"/>
    <property type="match status" value="1"/>
</dbReference>
<comment type="subcellular location">
    <subcellularLocation>
        <location evidence="1 5">Cell membrane</location>
        <topology evidence="1 5">Lipid-anchor</topology>
        <topology evidence="1 5">GPI-anchor</topology>
    </subcellularLocation>
</comment>
<keyword evidence="3 5" id="KW-0732">Signal</keyword>
<dbReference type="GO" id="GO:0005886">
    <property type="term" value="C:plasma membrane"/>
    <property type="evidence" value="ECO:0007669"/>
    <property type="project" value="UniProtKB-SubCell"/>
</dbReference>
<keyword evidence="5" id="KW-0472">Membrane</keyword>
<sequence length="305" mass="33341">MAAAKKMFALPSLCLMLLLLSGSALGLSSIRVKGTKLYDEDGNQFFVRVYAAGESRLDPLADAKQCSNDAALMKAMGVNTVFVYSVNPELDHHGCMQEFARHGIYVWLNLGELPQTNPTACMDSIAPFDNVLAFGIAQQIINGSRISTAAAPFIKAATKDLKAYRDSRGYRAIPLSYNAGEDSYQPLTGQYLSYGDASESIDIFGLNIFEGCSEDDYNKLYDRYRNFPIPLIVSESGCRDRSGGARGFHELALTFSSKFQQVFSGVNVYEWSEKGNGLGMVQYQNAAENLGSPTALAPYDRVSSI</sequence>
<accession>A0AAN6TDY1</accession>
<keyword evidence="5" id="KW-0808">Transferase</keyword>
<keyword evidence="5" id="KW-0449">Lipoprotein</keyword>
<comment type="similarity">
    <text evidence="2 5">Belongs to the glycosyl hydrolase 72 family.</text>
</comment>
<dbReference type="GO" id="GO:0071970">
    <property type="term" value="P:fungal-type cell wall (1-&gt;3)-beta-D-glucan biosynthetic process"/>
    <property type="evidence" value="ECO:0007669"/>
    <property type="project" value="TreeGrafter"/>
</dbReference>
<keyword evidence="7" id="KW-1185">Reference proteome</keyword>
<keyword evidence="5" id="KW-0336">GPI-anchor</keyword>
<feature type="chain" id="PRO_5042671604" description="1,3-beta-glucanosyltransferase" evidence="5">
    <location>
        <begin position="27"/>
        <end position="305"/>
    </location>
</feature>
<dbReference type="PANTHER" id="PTHR31468">
    <property type="entry name" value="1,3-BETA-GLUCANOSYLTRANSFERASE GAS1"/>
    <property type="match status" value="1"/>
</dbReference>
<feature type="signal peptide" evidence="5">
    <location>
        <begin position="1"/>
        <end position="26"/>
    </location>
</feature>
<proteinExistence type="inferred from homology"/>
<dbReference type="Gene3D" id="3.20.20.80">
    <property type="entry name" value="Glycosidases"/>
    <property type="match status" value="1"/>
</dbReference>
<name>A0AAN6TDY1_9PEZI</name>
<evidence type="ECO:0000256" key="4">
    <source>
        <dbReference type="ARBA" id="ARBA00023180"/>
    </source>
</evidence>
<protein>
    <recommendedName>
        <fullName evidence="5">1,3-beta-glucanosyltransferase</fullName>
        <ecNumber evidence="5">2.4.1.-</ecNumber>
    </recommendedName>
</protein>
<reference evidence="6" key="2">
    <citation type="submission" date="2023-05" db="EMBL/GenBank/DDBJ databases">
        <authorList>
            <consortium name="Lawrence Berkeley National Laboratory"/>
            <person name="Steindorff A."/>
            <person name="Hensen N."/>
            <person name="Bonometti L."/>
            <person name="Westerberg I."/>
            <person name="Brannstrom I.O."/>
            <person name="Guillou S."/>
            <person name="Cros-Aarteil S."/>
            <person name="Calhoun S."/>
            <person name="Haridas S."/>
            <person name="Kuo A."/>
            <person name="Mondo S."/>
            <person name="Pangilinan J."/>
            <person name="Riley R."/>
            <person name="Labutti K."/>
            <person name="Andreopoulos B."/>
            <person name="Lipzen A."/>
            <person name="Chen C."/>
            <person name="Yanf M."/>
            <person name="Daum C."/>
            <person name="Ng V."/>
            <person name="Clum A."/>
            <person name="Ohm R."/>
            <person name="Martin F."/>
            <person name="Silar P."/>
            <person name="Natvig D."/>
            <person name="Lalanne C."/>
            <person name="Gautier V."/>
            <person name="Ament-Velasquez S.L."/>
            <person name="Kruys A."/>
            <person name="Hutchinson M.I."/>
            <person name="Powell A.J."/>
            <person name="Barry K."/>
            <person name="Miller A.N."/>
            <person name="Grigoriev I.V."/>
            <person name="Debuchy R."/>
            <person name="Gladieux P."/>
            <person name="Thoren M.H."/>
            <person name="Johannesson H."/>
        </authorList>
    </citation>
    <scope>NUCLEOTIDE SEQUENCE</scope>
    <source>
        <strain evidence="6">CBS 508.74</strain>
    </source>
</reference>
<keyword evidence="6" id="KW-0378">Hydrolase</keyword>
<evidence type="ECO:0000256" key="1">
    <source>
        <dbReference type="ARBA" id="ARBA00004609"/>
    </source>
</evidence>
<dbReference type="InterPro" id="IPR004886">
    <property type="entry name" value="Glucanosyltransferase"/>
</dbReference>
<dbReference type="GeneID" id="89943323"/>
<dbReference type="Proteomes" id="UP001302812">
    <property type="component" value="Unassembled WGS sequence"/>
</dbReference>
<dbReference type="GO" id="GO:0042124">
    <property type="term" value="F:1,3-beta-glucanosyltransferase activity"/>
    <property type="evidence" value="ECO:0007669"/>
    <property type="project" value="TreeGrafter"/>
</dbReference>
<dbReference type="EC" id="2.4.1.-" evidence="5"/>
<dbReference type="PANTHER" id="PTHR31468:SF8">
    <property type="entry name" value="1,3-BETA-GLUCANOSYLTRANSFERASE GAS2"/>
    <property type="match status" value="1"/>
</dbReference>
<evidence type="ECO:0000256" key="3">
    <source>
        <dbReference type="ARBA" id="ARBA00022729"/>
    </source>
</evidence>
<dbReference type="GO" id="GO:0016787">
    <property type="term" value="F:hydrolase activity"/>
    <property type="evidence" value="ECO:0007669"/>
    <property type="project" value="UniProtKB-KW"/>
</dbReference>
<dbReference type="GO" id="GO:0098552">
    <property type="term" value="C:side of membrane"/>
    <property type="evidence" value="ECO:0007669"/>
    <property type="project" value="UniProtKB-KW"/>
</dbReference>
<reference evidence="6" key="1">
    <citation type="journal article" date="2023" name="Mol. Phylogenet. Evol.">
        <title>Genome-scale phylogeny and comparative genomics of the fungal order Sordariales.</title>
        <authorList>
            <person name="Hensen N."/>
            <person name="Bonometti L."/>
            <person name="Westerberg I."/>
            <person name="Brannstrom I.O."/>
            <person name="Guillou S."/>
            <person name="Cros-Aarteil S."/>
            <person name="Calhoun S."/>
            <person name="Haridas S."/>
            <person name="Kuo A."/>
            <person name="Mondo S."/>
            <person name="Pangilinan J."/>
            <person name="Riley R."/>
            <person name="LaButti K."/>
            <person name="Andreopoulos B."/>
            <person name="Lipzen A."/>
            <person name="Chen C."/>
            <person name="Yan M."/>
            <person name="Daum C."/>
            <person name="Ng V."/>
            <person name="Clum A."/>
            <person name="Steindorff A."/>
            <person name="Ohm R.A."/>
            <person name="Martin F."/>
            <person name="Silar P."/>
            <person name="Natvig D.O."/>
            <person name="Lalanne C."/>
            <person name="Gautier V."/>
            <person name="Ament-Velasquez S.L."/>
            <person name="Kruys A."/>
            <person name="Hutchinson M.I."/>
            <person name="Powell A.J."/>
            <person name="Barry K."/>
            <person name="Miller A.N."/>
            <person name="Grigoriev I.V."/>
            <person name="Debuchy R."/>
            <person name="Gladieux P."/>
            <person name="Hiltunen Thoren M."/>
            <person name="Johannesson H."/>
        </authorList>
    </citation>
    <scope>NUCLEOTIDE SEQUENCE</scope>
    <source>
        <strain evidence="6">CBS 508.74</strain>
    </source>
</reference>
<gene>
    <name evidence="6" type="ORF">N656DRAFT_845356</name>
</gene>
<evidence type="ECO:0000256" key="5">
    <source>
        <dbReference type="RuleBase" id="RU361209"/>
    </source>
</evidence>
<dbReference type="AlphaFoldDB" id="A0AAN6TDY1"/>
<dbReference type="GO" id="GO:0031505">
    <property type="term" value="P:fungal-type cell wall organization"/>
    <property type="evidence" value="ECO:0007669"/>
    <property type="project" value="TreeGrafter"/>
</dbReference>
<comment type="caution">
    <text evidence="6">The sequence shown here is derived from an EMBL/GenBank/DDBJ whole genome shotgun (WGS) entry which is preliminary data.</text>
</comment>
<dbReference type="RefSeq" id="XP_064670188.1">
    <property type="nucleotide sequence ID" value="XM_064819197.1"/>
</dbReference>
<organism evidence="6 7">
    <name type="scientific">Canariomyces notabilis</name>
    <dbReference type="NCBI Taxonomy" id="2074819"/>
    <lineage>
        <taxon>Eukaryota</taxon>
        <taxon>Fungi</taxon>
        <taxon>Dikarya</taxon>
        <taxon>Ascomycota</taxon>
        <taxon>Pezizomycotina</taxon>
        <taxon>Sordariomycetes</taxon>
        <taxon>Sordariomycetidae</taxon>
        <taxon>Sordariales</taxon>
        <taxon>Chaetomiaceae</taxon>
        <taxon>Canariomyces</taxon>
    </lineage>
</organism>